<sequence length="35" mass="4031">MQDTPGSLAAGGVFIYVTEDYLNSRDRLLFLYLYQ</sequence>
<gene>
    <name evidence="1" type="ORF">SAMN05216378_4272</name>
</gene>
<dbReference type="EMBL" id="FOMT01000004">
    <property type="protein sequence ID" value="SFE83847.1"/>
    <property type="molecule type" value="Genomic_DNA"/>
</dbReference>
<name>A0A1I2DTQ6_9BACL</name>
<keyword evidence="2" id="KW-1185">Reference proteome</keyword>
<reference evidence="2" key="1">
    <citation type="submission" date="2016-10" db="EMBL/GenBank/DDBJ databases">
        <authorList>
            <person name="Varghese N."/>
            <person name="Submissions S."/>
        </authorList>
    </citation>
    <scope>NUCLEOTIDE SEQUENCE [LARGE SCALE GENOMIC DNA]</scope>
    <source>
        <strain evidence="2">CGMCC 1.10784</strain>
    </source>
</reference>
<evidence type="ECO:0000313" key="2">
    <source>
        <dbReference type="Proteomes" id="UP000198855"/>
    </source>
</evidence>
<dbReference type="AlphaFoldDB" id="A0A1I2DTQ6"/>
<dbReference type="STRING" id="1045775.SAMN05216378_4272"/>
<proteinExistence type="predicted"/>
<organism evidence="1 2">
    <name type="scientific">Paenibacillus catalpae</name>
    <dbReference type="NCBI Taxonomy" id="1045775"/>
    <lineage>
        <taxon>Bacteria</taxon>
        <taxon>Bacillati</taxon>
        <taxon>Bacillota</taxon>
        <taxon>Bacilli</taxon>
        <taxon>Bacillales</taxon>
        <taxon>Paenibacillaceae</taxon>
        <taxon>Paenibacillus</taxon>
    </lineage>
</organism>
<accession>A0A1I2DTQ6</accession>
<dbReference type="Proteomes" id="UP000198855">
    <property type="component" value="Unassembled WGS sequence"/>
</dbReference>
<protein>
    <submittedName>
        <fullName evidence="1">Uncharacterized protein</fullName>
    </submittedName>
</protein>
<evidence type="ECO:0000313" key="1">
    <source>
        <dbReference type="EMBL" id="SFE83847.1"/>
    </source>
</evidence>